<evidence type="ECO:0000256" key="2">
    <source>
        <dbReference type="ARBA" id="ARBA00023136"/>
    </source>
</evidence>
<keyword evidence="2 4" id="KW-0472">Membrane</keyword>
<dbReference type="InterPro" id="IPR006665">
    <property type="entry name" value="OmpA-like"/>
</dbReference>
<dbReference type="Gene3D" id="3.30.1330.60">
    <property type="entry name" value="OmpA-like domain"/>
    <property type="match status" value="1"/>
</dbReference>
<name>A0A7X1ZIV6_9PROT</name>
<protein>
    <submittedName>
        <fullName evidence="8">OmpA family protein</fullName>
    </submittedName>
</protein>
<comment type="subcellular location">
    <subcellularLocation>
        <location evidence="1">Cell outer membrane</location>
    </subcellularLocation>
</comment>
<dbReference type="InterPro" id="IPR050330">
    <property type="entry name" value="Bact_OuterMem_StrucFunc"/>
</dbReference>
<dbReference type="PROSITE" id="PS01068">
    <property type="entry name" value="OMPA_1"/>
    <property type="match status" value="1"/>
</dbReference>
<dbReference type="AlphaFoldDB" id="A0A7X1ZIV6"/>
<evidence type="ECO:0000256" key="5">
    <source>
        <dbReference type="SAM" id="Phobius"/>
    </source>
</evidence>
<dbReference type="GO" id="GO:0009279">
    <property type="term" value="C:cell outer membrane"/>
    <property type="evidence" value="ECO:0007669"/>
    <property type="project" value="UniProtKB-SubCell"/>
</dbReference>
<dbReference type="Pfam" id="PF00691">
    <property type="entry name" value="OmpA"/>
    <property type="match status" value="1"/>
</dbReference>
<dbReference type="PANTHER" id="PTHR30329">
    <property type="entry name" value="STATOR ELEMENT OF FLAGELLAR MOTOR COMPLEX"/>
    <property type="match status" value="1"/>
</dbReference>
<keyword evidence="5" id="KW-1133">Transmembrane helix</keyword>
<dbReference type="OrthoDB" id="9782229at2"/>
<dbReference type="CDD" id="cd07185">
    <property type="entry name" value="OmpA_C-like"/>
    <property type="match status" value="1"/>
</dbReference>
<feature type="domain" description="OmpA-like" evidence="7">
    <location>
        <begin position="101"/>
        <end position="218"/>
    </location>
</feature>
<evidence type="ECO:0000256" key="1">
    <source>
        <dbReference type="ARBA" id="ARBA00004442"/>
    </source>
</evidence>
<reference evidence="8 9" key="1">
    <citation type="submission" date="2019-10" db="EMBL/GenBank/DDBJ databases">
        <title>Draft whole-genome sequence of the purple nonsulfur photosynthetic bacterium Roseospira navarrensis DSM 15114.</title>
        <authorList>
            <person name="Kyndt J.A."/>
            <person name="Meyer T.E."/>
        </authorList>
    </citation>
    <scope>NUCLEOTIDE SEQUENCE [LARGE SCALE GENOMIC DNA]</scope>
    <source>
        <strain evidence="8 9">DSM 15114</strain>
    </source>
</reference>
<feature type="signal peptide" evidence="6">
    <location>
        <begin position="1"/>
        <end position="20"/>
    </location>
</feature>
<keyword evidence="6" id="KW-0732">Signal</keyword>
<keyword evidence="3" id="KW-0998">Cell outer membrane</keyword>
<evidence type="ECO:0000256" key="6">
    <source>
        <dbReference type="SAM" id="SignalP"/>
    </source>
</evidence>
<dbReference type="PANTHER" id="PTHR30329:SF21">
    <property type="entry name" value="LIPOPROTEIN YIAD-RELATED"/>
    <property type="match status" value="1"/>
</dbReference>
<dbReference type="InterPro" id="IPR006690">
    <property type="entry name" value="OMPA-like_CS"/>
</dbReference>
<keyword evidence="9" id="KW-1185">Reference proteome</keyword>
<gene>
    <name evidence="8" type="ORF">GHC57_17940</name>
</gene>
<evidence type="ECO:0000313" key="9">
    <source>
        <dbReference type="Proteomes" id="UP000434582"/>
    </source>
</evidence>
<dbReference type="Proteomes" id="UP000434582">
    <property type="component" value="Unassembled WGS sequence"/>
</dbReference>
<dbReference type="EMBL" id="WIVE01000096">
    <property type="protein sequence ID" value="MQX38401.1"/>
    <property type="molecule type" value="Genomic_DNA"/>
</dbReference>
<dbReference type="PROSITE" id="PS51257">
    <property type="entry name" value="PROKAR_LIPOPROTEIN"/>
    <property type="match status" value="1"/>
</dbReference>
<dbReference type="InterPro" id="IPR039567">
    <property type="entry name" value="Gly-zipper"/>
</dbReference>
<evidence type="ECO:0000259" key="7">
    <source>
        <dbReference type="PROSITE" id="PS51123"/>
    </source>
</evidence>
<feature type="chain" id="PRO_5030977033" evidence="6">
    <location>
        <begin position="21"/>
        <end position="219"/>
    </location>
</feature>
<feature type="transmembrane region" description="Helical" evidence="5">
    <location>
        <begin position="61"/>
        <end position="79"/>
    </location>
</feature>
<sequence length="219" mass="22791">MQTRLTATVAIVSVAGLLMAGCNTTGNYNRTATGAGLGALGGAAAGAAIGAAVGGNVGRSALIGAGVGVLAGGAVGAYMDSQEQELRQDVAGSGVQVQRQGDSLLLTMPSNVTFAVDSAQISPGFQPTLRQVAQTLRNNPKTYIQVHGHTDSTGSTSYNQDLSEDRAQAVTQFMMNQGIMPERLYWQGHGETRPIATNDTPQGRQQNRRVELRIIPHTA</sequence>
<dbReference type="PROSITE" id="PS51123">
    <property type="entry name" value="OMPA_2"/>
    <property type="match status" value="1"/>
</dbReference>
<accession>A0A7X1ZIV6</accession>
<dbReference type="Pfam" id="PF13488">
    <property type="entry name" value="Gly-zipper_Omp"/>
    <property type="match status" value="1"/>
</dbReference>
<evidence type="ECO:0000313" key="8">
    <source>
        <dbReference type="EMBL" id="MQX38401.1"/>
    </source>
</evidence>
<feature type="transmembrane region" description="Helical" evidence="5">
    <location>
        <begin position="36"/>
        <end position="54"/>
    </location>
</feature>
<keyword evidence="5" id="KW-0812">Transmembrane</keyword>
<evidence type="ECO:0000256" key="3">
    <source>
        <dbReference type="ARBA" id="ARBA00023237"/>
    </source>
</evidence>
<evidence type="ECO:0000256" key="4">
    <source>
        <dbReference type="PROSITE-ProRule" id="PRU00473"/>
    </source>
</evidence>
<dbReference type="SUPFAM" id="SSF103088">
    <property type="entry name" value="OmpA-like"/>
    <property type="match status" value="1"/>
</dbReference>
<dbReference type="InterPro" id="IPR036737">
    <property type="entry name" value="OmpA-like_sf"/>
</dbReference>
<organism evidence="8 9">
    <name type="scientific">Roseospira navarrensis</name>
    <dbReference type="NCBI Taxonomy" id="140058"/>
    <lineage>
        <taxon>Bacteria</taxon>
        <taxon>Pseudomonadati</taxon>
        <taxon>Pseudomonadota</taxon>
        <taxon>Alphaproteobacteria</taxon>
        <taxon>Rhodospirillales</taxon>
        <taxon>Rhodospirillaceae</taxon>
        <taxon>Roseospira</taxon>
    </lineage>
</organism>
<comment type="caution">
    <text evidence="8">The sequence shown here is derived from an EMBL/GenBank/DDBJ whole genome shotgun (WGS) entry which is preliminary data.</text>
</comment>
<dbReference type="InterPro" id="IPR006664">
    <property type="entry name" value="OMP_bac"/>
</dbReference>
<proteinExistence type="predicted"/>
<dbReference type="PRINTS" id="PR01021">
    <property type="entry name" value="OMPADOMAIN"/>
</dbReference>
<dbReference type="RefSeq" id="WP_153346838.1">
    <property type="nucleotide sequence ID" value="NZ_WIVE01000096.1"/>
</dbReference>